<feature type="transmembrane region" description="Helical" evidence="1">
    <location>
        <begin position="38"/>
        <end position="60"/>
    </location>
</feature>
<dbReference type="GO" id="GO:0035556">
    <property type="term" value="P:intracellular signal transduction"/>
    <property type="evidence" value="ECO:0007669"/>
    <property type="project" value="InterPro"/>
</dbReference>
<organism evidence="3 4">
    <name type="scientific">Flavilitoribacter nigricans (strain ATCC 23147 / DSM 23189 / NBRC 102662 / NCIMB 1420 / SS-2)</name>
    <name type="common">Lewinella nigricans</name>
    <dbReference type="NCBI Taxonomy" id="1122177"/>
    <lineage>
        <taxon>Bacteria</taxon>
        <taxon>Pseudomonadati</taxon>
        <taxon>Bacteroidota</taxon>
        <taxon>Saprospiria</taxon>
        <taxon>Saprospirales</taxon>
        <taxon>Lewinellaceae</taxon>
        <taxon>Flavilitoribacter</taxon>
    </lineage>
</organism>
<dbReference type="AlphaFoldDB" id="A0A2D0N321"/>
<dbReference type="Proteomes" id="UP000223913">
    <property type="component" value="Unassembled WGS sequence"/>
</dbReference>
<dbReference type="InterPro" id="IPR001054">
    <property type="entry name" value="A/G_cyclase"/>
</dbReference>
<keyword evidence="4" id="KW-1185">Reference proteome</keyword>
<evidence type="ECO:0000256" key="1">
    <source>
        <dbReference type="SAM" id="Phobius"/>
    </source>
</evidence>
<keyword evidence="1" id="KW-1133">Transmembrane helix</keyword>
<dbReference type="EMBL" id="PDUD01000035">
    <property type="protein sequence ID" value="PHN02895.1"/>
    <property type="molecule type" value="Genomic_DNA"/>
</dbReference>
<dbReference type="PROSITE" id="PS50125">
    <property type="entry name" value="GUANYLATE_CYCLASE_2"/>
    <property type="match status" value="1"/>
</dbReference>
<evidence type="ECO:0000259" key="2">
    <source>
        <dbReference type="PROSITE" id="PS50125"/>
    </source>
</evidence>
<evidence type="ECO:0000313" key="4">
    <source>
        <dbReference type="Proteomes" id="UP000223913"/>
    </source>
</evidence>
<evidence type="ECO:0000313" key="3">
    <source>
        <dbReference type="EMBL" id="PHN02895.1"/>
    </source>
</evidence>
<proteinExistence type="predicted"/>
<dbReference type="SUPFAM" id="SSF55073">
    <property type="entry name" value="Nucleotide cyclase"/>
    <property type="match status" value="1"/>
</dbReference>
<feature type="transmembrane region" description="Helical" evidence="1">
    <location>
        <begin position="125"/>
        <end position="142"/>
    </location>
</feature>
<dbReference type="OrthoDB" id="9768499at2"/>
<accession>A0A2D0N321</accession>
<feature type="transmembrane region" description="Helical" evidence="1">
    <location>
        <begin position="14"/>
        <end position="32"/>
    </location>
</feature>
<protein>
    <recommendedName>
        <fullName evidence="2">Guanylate cyclase domain-containing protein</fullName>
    </recommendedName>
</protein>
<reference evidence="3 4" key="1">
    <citation type="submission" date="2017-10" db="EMBL/GenBank/DDBJ databases">
        <title>The draft genome sequence of Lewinella nigricans NBRC 102662.</title>
        <authorList>
            <person name="Wang K."/>
        </authorList>
    </citation>
    <scope>NUCLEOTIDE SEQUENCE [LARGE SCALE GENOMIC DNA]</scope>
    <source>
        <strain evidence="3 4">NBRC 102662</strain>
    </source>
</reference>
<gene>
    <name evidence="3" type="ORF">CRP01_29240</name>
</gene>
<dbReference type="Gene3D" id="3.30.70.1230">
    <property type="entry name" value="Nucleotide cyclase"/>
    <property type="match status" value="1"/>
</dbReference>
<dbReference type="InterPro" id="IPR029787">
    <property type="entry name" value="Nucleotide_cyclase"/>
</dbReference>
<comment type="caution">
    <text evidence="3">The sequence shown here is derived from an EMBL/GenBank/DDBJ whole genome shotgun (WGS) entry which is preliminary data.</text>
</comment>
<feature type="domain" description="Guanylate cyclase" evidence="2">
    <location>
        <begin position="171"/>
        <end position="300"/>
    </location>
</feature>
<feature type="transmembrane region" description="Helical" evidence="1">
    <location>
        <begin position="81"/>
        <end position="98"/>
    </location>
</feature>
<sequence>MIIPETQKRKLRSTLKITLFGVIIGLFYPVFGDGFSEMLPFVNGFSIGLIGGLAISFLELEIFDPLKRRSSFIRTFALKTSIYFFFFALLIPAVMAFNESIYLERGYLEHIKSDEFQAFLFEEDYDVLLFYAFAFIGLIIFIRQINRKLGQGVLINYISGRFHNPKEVERIFMYLDIRSSTTIAEQLGEIRFHNFLHDFFLDITECILSTKGMIYTYVGDQVVVTWKMKTGLEKANCIMTYFHVKNRIKRLREQYLENYGFVPRFSTSFHCGKVIVGELGDVKSQIVYQGEVLYETSAIEKKFSDLQLQEAILISETLLNRITLPALFKAYRKAEIKGNEIDTLGVYTLAENIPEFHGANAG</sequence>
<keyword evidence="1" id="KW-0812">Transmembrane</keyword>
<dbReference type="GO" id="GO:0004016">
    <property type="term" value="F:adenylate cyclase activity"/>
    <property type="evidence" value="ECO:0007669"/>
    <property type="project" value="UniProtKB-ARBA"/>
</dbReference>
<dbReference type="GO" id="GO:0009190">
    <property type="term" value="P:cyclic nucleotide biosynthetic process"/>
    <property type="evidence" value="ECO:0007669"/>
    <property type="project" value="InterPro"/>
</dbReference>
<name>A0A2D0N321_FLAN2</name>
<keyword evidence="1" id="KW-0472">Membrane</keyword>
<dbReference type="RefSeq" id="WP_099153610.1">
    <property type="nucleotide sequence ID" value="NZ_PDUD01000035.1"/>
</dbReference>